<gene>
    <name evidence="1" type="ORF">E0F89_00620</name>
</gene>
<evidence type="ECO:0000313" key="1">
    <source>
        <dbReference type="EMBL" id="TDD78170.1"/>
    </source>
</evidence>
<dbReference type="PROSITE" id="PS51257">
    <property type="entry name" value="PROKAR_LIPOPROTEIN"/>
    <property type="match status" value="1"/>
</dbReference>
<proteinExistence type="predicted"/>
<dbReference type="OrthoDB" id="1115230at2"/>
<sequence>MNKAHFLFLFISFVFFSCEKKSDNSPRKTAGKINTISVIIDDQLWNGEVGDSVRNKFASPVIGLPQEEPLFTINQYPTKLLEGFMTDNRTIVVIKKGVENKFEIKKNQYASPQNVFHISGKTGADIIKSFEENAPEMIQIIKKMELAESQRINSQSLLNPKVIANKFRISLKIPSSYAFVLQKSKFIWLKKEISGGNTSLLIYEVPISSVKMDSNLITSITKMRDSIGDLYISGREPNSKMITEEAYAPYLFKIKLNEKETYETKGTWELKNDFMTGPFINYAIVDKENKRILVLEGFCYAPSKEKRDLMHELESIIKSVIVLKN</sequence>
<dbReference type="RefSeq" id="WP_131907936.1">
    <property type="nucleotide sequence ID" value="NZ_SMFM01000001.1"/>
</dbReference>
<keyword evidence="2" id="KW-1185">Reference proteome</keyword>
<organism evidence="1 2">
    <name type="scientific">Flavobacterium caseinilyticum</name>
    <dbReference type="NCBI Taxonomy" id="2541732"/>
    <lineage>
        <taxon>Bacteria</taxon>
        <taxon>Pseudomonadati</taxon>
        <taxon>Bacteroidota</taxon>
        <taxon>Flavobacteriia</taxon>
        <taxon>Flavobacteriales</taxon>
        <taxon>Flavobacteriaceae</taxon>
        <taxon>Flavobacterium</taxon>
    </lineage>
</organism>
<dbReference type="Pfam" id="PF16125">
    <property type="entry name" value="DUF4837"/>
    <property type="match status" value="1"/>
</dbReference>
<comment type="caution">
    <text evidence="1">The sequence shown here is derived from an EMBL/GenBank/DDBJ whole genome shotgun (WGS) entry which is preliminary data.</text>
</comment>
<dbReference type="AlphaFoldDB" id="A0A4R5B136"/>
<dbReference type="Proteomes" id="UP000295278">
    <property type="component" value="Unassembled WGS sequence"/>
</dbReference>
<dbReference type="EMBL" id="SMFM01000001">
    <property type="protein sequence ID" value="TDD78170.1"/>
    <property type="molecule type" value="Genomic_DNA"/>
</dbReference>
<evidence type="ECO:0000313" key="2">
    <source>
        <dbReference type="Proteomes" id="UP000295278"/>
    </source>
</evidence>
<dbReference type="InterPro" id="IPR032286">
    <property type="entry name" value="DUF4837"/>
</dbReference>
<reference evidence="1 2" key="1">
    <citation type="submission" date="2019-03" db="EMBL/GenBank/DDBJ databases">
        <title>Flavobacterium AT-3-2 sp. nov., isolated from arctic soil.</title>
        <authorList>
            <person name="Chaudhary D.K."/>
        </authorList>
    </citation>
    <scope>NUCLEOTIDE SEQUENCE [LARGE SCALE GENOMIC DNA]</scope>
    <source>
        <strain evidence="1 2">AT-3-2</strain>
    </source>
</reference>
<name>A0A4R5B136_9FLAO</name>
<accession>A0A4R5B136</accession>
<protein>
    <submittedName>
        <fullName evidence="1">DUF4837 family protein</fullName>
    </submittedName>
</protein>